<dbReference type="EMBL" id="OAPG01000003">
    <property type="protein sequence ID" value="SNX83324.1"/>
    <property type="molecule type" value="Genomic_DNA"/>
</dbReference>
<dbReference type="Proteomes" id="UP001294444">
    <property type="component" value="Unassembled WGS sequence"/>
</dbReference>
<evidence type="ECO:0000256" key="2">
    <source>
        <dbReference type="ARBA" id="ARBA00005770"/>
    </source>
</evidence>
<evidence type="ECO:0000256" key="6">
    <source>
        <dbReference type="ARBA" id="ARBA00023163"/>
    </source>
</evidence>
<keyword evidence="5" id="KW-0010">Activator</keyword>
<comment type="subcellular location">
    <subcellularLocation>
        <location evidence="1">Nucleus</location>
    </subcellularLocation>
</comment>
<evidence type="ECO:0000256" key="5">
    <source>
        <dbReference type="ARBA" id="ARBA00023159"/>
    </source>
</evidence>
<feature type="coiled-coil region" evidence="9">
    <location>
        <begin position="89"/>
        <end position="137"/>
    </location>
</feature>
<dbReference type="GO" id="GO:0016592">
    <property type="term" value="C:mediator complex"/>
    <property type="evidence" value="ECO:0007669"/>
    <property type="project" value="InterPro"/>
</dbReference>
<sequence>MDLLTQLDTSLDLLLKIMSSSIAYISRKAKHTQLPGSTIPLTILGKTEAIQPDEMQEAISELVSDLVEKAQSIREIILHLPTPESLGGDQELNKDLQIMQVEMKSLNNEYRAAVQEIKILNDEVRQLVRLIAEQQREGRVWLVNELESNSFLQ</sequence>
<comment type="similarity">
    <text evidence="2">Belongs to the Mediator complex subunit 21 family.</text>
</comment>
<evidence type="ECO:0000256" key="1">
    <source>
        <dbReference type="ARBA" id="ARBA00004123"/>
    </source>
</evidence>
<evidence type="ECO:0000256" key="9">
    <source>
        <dbReference type="SAM" id="Coils"/>
    </source>
</evidence>
<dbReference type="AlphaFoldDB" id="A0AAJ5C4C1"/>
<protein>
    <recommendedName>
        <fullName evidence="3">Mediator of RNA polymerase II transcription subunit 21</fullName>
    </recommendedName>
    <alternativeName>
        <fullName evidence="8">Mediator complex subunit 21</fullName>
    </alternativeName>
</protein>
<comment type="caution">
    <text evidence="10">The sequence shown here is derived from an EMBL/GenBank/DDBJ whole genome shotgun (WGS) entry which is preliminary data.</text>
</comment>
<keyword evidence="7" id="KW-0539">Nucleus</keyword>
<evidence type="ECO:0000256" key="4">
    <source>
        <dbReference type="ARBA" id="ARBA00023015"/>
    </source>
</evidence>
<keyword evidence="11" id="KW-1185">Reference proteome</keyword>
<evidence type="ECO:0000256" key="3">
    <source>
        <dbReference type="ARBA" id="ARBA00019691"/>
    </source>
</evidence>
<keyword evidence="6" id="KW-0804">Transcription</keyword>
<keyword evidence="9" id="KW-0175">Coiled coil</keyword>
<gene>
    <name evidence="10" type="ORF">MEPE_02031</name>
</gene>
<evidence type="ECO:0000256" key="8">
    <source>
        <dbReference type="ARBA" id="ARBA00031952"/>
    </source>
</evidence>
<name>A0AAJ5C4C1_9BASI</name>
<organism evidence="10 11">
    <name type="scientific">Melanopsichium pennsylvanicum</name>
    <dbReference type="NCBI Taxonomy" id="63383"/>
    <lineage>
        <taxon>Eukaryota</taxon>
        <taxon>Fungi</taxon>
        <taxon>Dikarya</taxon>
        <taxon>Basidiomycota</taxon>
        <taxon>Ustilaginomycotina</taxon>
        <taxon>Ustilaginomycetes</taxon>
        <taxon>Ustilaginales</taxon>
        <taxon>Ustilaginaceae</taxon>
        <taxon>Melanopsichium</taxon>
    </lineage>
</organism>
<evidence type="ECO:0000256" key="7">
    <source>
        <dbReference type="ARBA" id="ARBA00023242"/>
    </source>
</evidence>
<dbReference type="SUPFAM" id="SSF140718">
    <property type="entry name" value="Mediator hinge subcomplex-like"/>
    <property type="match status" value="1"/>
</dbReference>
<dbReference type="Gene3D" id="6.10.280.10">
    <property type="entry name" value="Mediator complex, subunit Med21"/>
    <property type="match status" value="1"/>
</dbReference>
<proteinExistence type="inferred from homology"/>
<dbReference type="InterPro" id="IPR021384">
    <property type="entry name" value="Mediator_Med21"/>
</dbReference>
<keyword evidence="4" id="KW-0805">Transcription regulation</keyword>
<evidence type="ECO:0000313" key="11">
    <source>
        <dbReference type="Proteomes" id="UP001294444"/>
    </source>
</evidence>
<dbReference type="Pfam" id="PF11221">
    <property type="entry name" value="Med21"/>
    <property type="match status" value="1"/>
</dbReference>
<evidence type="ECO:0000313" key="10">
    <source>
        <dbReference type="EMBL" id="SNX83324.1"/>
    </source>
</evidence>
<dbReference type="InterPro" id="IPR037212">
    <property type="entry name" value="Med7/Med21-like"/>
</dbReference>
<accession>A0AAJ5C4C1</accession>
<reference evidence="10" key="1">
    <citation type="submission" date="2023-10" db="EMBL/GenBank/DDBJ databases">
        <authorList>
            <person name="Guldener U."/>
        </authorList>
    </citation>
    <scope>NUCLEOTIDE SEQUENCE</scope>
    <source>
        <strain evidence="10">Mp4</strain>
    </source>
</reference>